<gene>
    <name evidence="4" type="ORF">NM961_11040</name>
</gene>
<sequence>MLPRLPPLLLSLTSLTAAADDTRWRLDTVHTQIQFSIDHQGFNRSLGQFKLREGALVFDEKDWSSARVTASVDTASLYLGDAKWEETVRSWRYLNAERWPLAQFRSLSVQRGEGNSGVIHGELELHGQRRPLDIAFRFNKLANDPYTFKRTVGFSATATLRRSDFGMDKVLSAIGDEVQLRLEVTAVRDKDAEPGSPPAGDTSPTPAQDQEGNDGTEKR</sequence>
<evidence type="ECO:0000259" key="3">
    <source>
        <dbReference type="SMART" id="SM00867"/>
    </source>
</evidence>
<dbReference type="Pfam" id="PF04264">
    <property type="entry name" value="YceI"/>
    <property type="match status" value="1"/>
</dbReference>
<evidence type="ECO:0000313" key="4">
    <source>
        <dbReference type="EMBL" id="MCQ4165246.1"/>
    </source>
</evidence>
<reference evidence="4" key="1">
    <citation type="submission" date="2022-07" db="EMBL/GenBank/DDBJ databases">
        <title>Tahibacter sp., a new gammaproteobacterium isolated from the silt sample collected at pig farm.</title>
        <authorList>
            <person name="Chen H."/>
        </authorList>
    </citation>
    <scope>NUCLEOTIDE SEQUENCE</scope>
    <source>
        <strain evidence="4">P2K</strain>
    </source>
</reference>
<evidence type="ECO:0000256" key="1">
    <source>
        <dbReference type="SAM" id="MobiDB-lite"/>
    </source>
</evidence>
<accession>A0ABT1QSL3</accession>
<dbReference type="SMART" id="SM00867">
    <property type="entry name" value="YceI"/>
    <property type="match status" value="1"/>
</dbReference>
<keyword evidence="2" id="KW-0732">Signal</keyword>
<dbReference type="EMBL" id="JANFQO010000008">
    <property type="protein sequence ID" value="MCQ4165246.1"/>
    <property type="molecule type" value="Genomic_DNA"/>
</dbReference>
<protein>
    <submittedName>
        <fullName evidence="4">YceI family protein</fullName>
    </submittedName>
</protein>
<dbReference type="PANTHER" id="PTHR34406:SF1">
    <property type="entry name" value="PROTEIN YCEI"/>
    <property type="match status" value="1"/>
</dbReference>
<name>A0ABT1QSL3_9GAMM</name>
<keyword evidence="5" id="KW-1185">Reference proteome</keyword>
<proteinExistence type="predicted"/>
<dbReference type="RefSeq" id="WP_255914363.1">
    <property type="nucleotide sequence ID" value="NZ_JANFQO010000008.1"/>
</dbReference>
<dbReference type="Gene3D" id="2.40.128.110">
    <property type="entry name" value="Lipid/polyisoprenoid-binding, YceI-like"/>
    <property type="match status" value="1"/>
</dbReference>
<evidence type="ECO:0000313" key="5">
    <source>
        <dbReference type="Proteomes" id="UP001165498"/>
    </source>
</evidence>
<organism evidence="4 5">
    <name type="scientific">Tahibacter harae</name>
    <dbReference type="NCBI Taxonomy" id="2963937"/>
    <lineage>
        <taxon>Bacteria</taxon>
        <taxon>Pseudomonadati</taxon>
        <taxon>Pseudomonadota</taxon>
        <taxon>Gammaproteobacteria</taxon>
        <taxon>Lysobacterales</taxon>
        <taxon>Rhodanobacteraceae</taxon>
        <taxon>Tahibacter</taxon>
    </lineage>
</organism>
<feature type="region of interest" description="Disordered" evidence="1">
    <location>
        <begin position="186"/>
        <end position="219"/>
    </location>
</feature>
<dbReference type="InterPro" id="IPR007372">
    <property type="entry name" value="Lipid/polyisoprenoid-bd_YceI"/>
</dbReference>
<dbReference type="Proteomes" id="UP001165498">
    <property type="component" value="Unassembled WGS sequence"/>
</dbReference>
<feature type="signal peptide" evidence="2">
    <location>
        <begin position="1"/>
        <end position="19"/>
    </location>
</feature>
<feature type="chain" id="PRO_5047096932" evidence="2">
    <location>
        <begin position="20"/>
        <end position="219"/>
    </location>
</feature>
<comment type="caution">
    <text evidence="4">The sequence shown here is derived from an EMBL/GenBank/DDBJ whole genome shotgun (WGS) entry which is preliminary data.</text>
</comment>
<dbReference type="PANTHER" id="PTHR34406">
    <property type="entry name" value="PROTEIN YCEI"/>
    <property type="match status" value="1"/>
</dbReference>
<dbReference type="InterPro" id="IPR036761">
    <property type="entry name" value="TTHA0802/YceI-like_sf"/>
</dbReference>
<feature type="domain" description="Lipid/polyisoprenoid-binding YceI-like" evidence="3">
    <location>
        <begin position="23"/>
        <end position="187"/>
    </location>
</feature>
<evidence type="ECO:0000256" key="2">
    <source>
        <dbReference type="SAM" id="SignalP"/>
    </source>
</evidence>
<dbReference type="SUPFAM" id="SSF101874">
    <property type="entry name" value="YceI-like"/>
    <property type="match status" value="1"/>
</dbReference>